<organism evidence="2 3">
    <name type="scientific">Haemaphysalis longicornis</name>
    <name type="common">Bush tick</name>
    <dbReference type="NCBI Taxonomy" id="44386"/>
    <lineage>
        <taxon>Eukaryota</taxon>
        <taxon>Metazoa</taxon>
        <taxon>Ecdysozoa</taxon>
        <taxon>Arthropoda</taxon>
        <taxon>Chelicerata</taxon>
        <taxon>Arachnida</taxon>
        <taxon>Acari</taxon>
        <taxon>Parasitiformes</taxon>
        <taxon>Ixodida</taxon>
        <taxon>Ixodoidea</taxon>
        <taxon>Ixodidae</taxon>
        <taxon>Haemaphysalinae</taxon>
        <taxon>Haemaphysalis</taxon>
    </lineage>
</organism>
<dbReference type="EMBL" id="JABSTR010000002">
    <property type="protein sequence ID" value="KAH9364548.1"/>
    <property type="molecule type" value="Genomic_DNA"/>
</dbReference>
<dbReference type="AlphaFoldDB" id="A0A9J6FR39"/>
<reference evidence="2 3" key="1">
    <citation type="journal article" date="2020" name="Cell">
        <title>Large-Scale Comparative Analyses of Tick Genomes Elucidate Their Genetic Diversity and Vector Capacities.</title>
        <authorList>
            <consortium name="Tick Genome and Microbiome Consortium (TIGMIC)"/>
            <person name="Jia N."/>
            <person name="Wang J."/>
            <person name="Shi W."/>
            <person name="Du L."/>
            <person name="Sun Y."/>
            <person name="Zhan W."/>
            <person name="Jiang J.F."/>
            <person name="Wang Q."/>
            <person name="Zhang B."/>
            <person name="Ji P."/>
            <person name="Bell-Sakyi L."/>
            <person name="Cui X.M."/>
            <person name="Yuan T.T."/>
            <person name="Jiang B.G."/>
            <person name="Yang W.F."/>
            <person name="Lam T.T."/>
            <person name="Chang Q.C."/>
            <person name="Ding S.J."/>
            <person name="Wang X.J."/>
            <person name="Zhu J.G."/>
            <person name="Ruan X.D."/>
            <person name="Zhao L."/>
            <person name="Wei J.T."/>
            <person name="Ye R.Z."/>
            <person name="Que T.C."/>
            <person name="Du C.H."/>
            <person name="Zhou Y.H."/>
            <person name="Cheng J.X."/>
            <person name="Dai P.F."/>
            <person name="Guo W.B."/>
            <person name="Han X.H."/>
            <person name="Huang E.J."/>
            <person name="Li L.F."/>
            <person name="Wei W."/>
            <person name="Gao Y.C."/>
            <person name="Liu J.Z."/>
            <person name="Shao H.Z."/>
            <person name="Wang X."/>
            <person name="Wang C.C."/>
            <person name="Yang T.C."/>
            <person name="Huo Q.B."/>
            <person name="Li W."/>
            <person name="Chen H.Y."/>
            <person name="Chen S.E."/>
            <person name="Zhou L.G."/>
            <person name="Ni X.B."/>
            <person name="Tian J.H."/>
            <person name="Sheng Y."/>
            <person name="Liu T."/>
            <person name="Pan Y.S."/>
            <person name="Xia L.Y."/>
            <person name="Li J."/>
            <person name="Zhao F."/>
            <person name="Cao W.C."/>
        </authorList>
    </citation>
    <scope>NUCLEOTIDE SEQUENCE [LARGE SCALE GENOMIC DNA]</scope>
    <source>
        <strain evidence="2">HaeL-2018</strain>
    </source>
</reference>
<dbReference type="VEuPathDB" id="VectorBase:HLOH_059308"/>
<feature type="region of interest" description="Disordered" evidence="1">
    <location>
        <begin position="103"/>
        <end position="128"/>
    </location>
</feature>
<proteinExistence type="predicted"/>
<evidence type="ECO:0000313" key="2">
    <source>
        <dbReference type="EMBL" id="KAH9364548.1"/>
    </source>
</evidence>
<gene>
    <name evidence="2" type="ORF">HPB48_014586</name>
</gene>
<keyword evidence="3" id="KW-1185">Reference proteome</keyword>
<sequence>MCLFPFFRMDFILAADRTADLSSAERCVVISHTDETSARRWKCAYVPSVTSVTHPHHACTLKCKLCNLDHPMASRECRKKPRPPPPPLHVRERFSRTLPVYQHQSSALHRAPQQQVQAPTSRQHCTPHQLSWSSVAAPTAAPGEDFLMLPAQQASRQDNHPRIQKIEAENEQLKKQLDAQTARTDKLERRIEEL</sequence>
<dbReference type="Proteomes" id="UP000821853">
    <property type="component" value="Chromosome 10"/>
</dbReference>
<feature type="region of interest" description="Disordered" evidence="1">
    <location>
        <begin position="170"/>
        <end position="194"/>
    </location>
</feature>
<comment type="caution">
    <text evidence="2">The sequence shown here is derived from an EMBL/GenBank/DDBJ whole genome shotgun (WGS) entry which is preliminary data.</text>
</comment>
<evidence type="ECO:0000313" key="3">
    <source>
        <dbReference type="Proteomes" id="UP000821853"/>
    </source>
</evidence>
<name>A0A9J6FR39_HAELO</name>
<evidence type="ECO:0000256" key="1">
    <source>
        <dbReference type="SAM" id="MobiDB-lite"/>
    </source>
</evidence>
<accession>A0A9J6FR39</accession>
<protein>
    <submittedName>
        <fullName evidence="2">Uncharacterized protein</fullName>
    </submittedName>
</protein>